<dbReference type="PROSITE" id="PS51387">
    <property type="entry name" value="FAD_PCMH"/>
    <property type="match status" value="1"/>
</dbReference>
<dbReference type="Gene3D" id="3.30.43.10">
    <property type="entry name" value="Uridine Diphospho-n-acetylenolpyruvylglucosamine Reductase, domain 2"/>
    <property type="match status" value="1"/>
</dbReference>
<comment type="cofactor">
    <cofactor evidence="1">
        <name>FAD</name>
        <dbReference type="ChEBI" id="CHEBI:57692"/>
    </cofactor>
</comment>
<dbReference type="InterPro" id="IPR036318">
    <property type="entry name" value="FAD-bd_PCMH-like_sf"/>
</dbReference>
<evidence type="ECO:0000256" key="1">
    <source>
        <dbReference type="ARBA" id="ARBA00001974"/>
    </source>
</evidence>
<gene>
    <name evidence="8" type="ORF">ACFFTP_13700</name>
</gene>
<dbReference type="InterPro" id="IPR050416">
    <property type="entry name" value="FAD-linked_Oxidoreductase"/>
</dbReference>
<dbReference type="Pfam" id="PF01565">
    <property type="entry name" value="FAD_binding_4"/>
    <property type="match status" value="1"/>
</dbReference>
<dbReference type="InterPro" id="IPR006093">
    <property type="entry name" value="Oxy_OxRdtase_FAD_BS"/>
</dbReference>
<evidence type="ECO:0000259" key="7">
    <source>
        <dbReference type="PROSITE" id="PS51387"/>
    </source>
</evidence>
<name>A0ABV5QNZ4_9ACTN</name>
<accession>A0ABV5QNZ4</accession>
<dbReference type="InterPro" id="IPR006094">
    <property type="entry name" value="Oxid_FAD_bind_N"/>
</dbReference>
<protein>
    <submittedName>
        <fullName evidence="8">FAD-binding oxidoreductase</fullName>
    </submittedName>
</protein>
<evidence type="ECO:0000256" key="6">
    <source>
        <dbReference type="SAM" id="MobiDB-lite"/>
    </source>
</evidence>
<evidence type="ECO:0000256" key="3">
    <source>
        <dbReference type="ARBA" id="ARBA00022630"/>
    </source>
</evidence>
<dbReference type="Gene3D" id="3.30.465.10">
    <property type="match status" value="1"/>
</dbReference>
<keyword evidence="4" id="KW-0274">FAD</keyword>
<keyword evidence="9" id="KW-1185">Reference proteome</keyword>
<keyword evidence="5" id="KW-0560">Oxidoreductase</keyword>
<dbReference type="InterPro" id="IPR016167">
    <property type="entry name" value="FAD-bd_PCMH_sub1"/>
</dbReference>
<dbReference type="PANTHER" id="PTHR42973:SF39">
    <property type="entry name" value="FAD-BINDING PCMH-TYPE DOMAIN-CONTAINING PROTEIN"/>
    <property type="match status" value="1"/>
</dbReference>
<proteinExistence type="inferred from homology"/>
<organism evidence="8 9">
    <name type="scientific">Streptomyces roseoviridis</name>
    <dbReference type="NCBI Taxonomy" id="67361"/>
    <lineage>
        <taxon>Bacteria</taxon>
        <taxon>Bacillati</taxon>
        <taxon>Actinomycetota</taxon>
        <taxon>Actinomycetes</taxon>
        <taxon>Kitasatosporales</taxon>
        <taxon>Streptomycetaceae</taxon>
        <taxon>Streptomyces</taxon>
    </lineage>
</organism>
<evidence type="ECO:0000256" key="4">
    <source>
        <dbReference type="ARBA" id="ARBA00022827"/>
    </source>
</evidence>
<evidence type="ECO:0000313" key="8">
    <source>
        <dbReference type="EMBL" id="MFB9555240.1"/>
    </source>
</evidence>
<feature type="region of interest" description="Disordered" evidence="6">
    <location>
        <begin position="1"/>
        <end position="24"/>
    </location>
</feature>
<evidence type="ECO:0000256" key="5">
    <source>
        <dbReference type="ARBA" id="ARBA00023002"/>
    </source>
</evidence>
<dbReference type="InterPro" id="IPR016166">
    <property type="entry name" value="FAD-bd_PCMH"/>
</dbReference>
<dbReference type="PROSITE" id="PS00862">
    <property type="entry name" value="OX2_COVAL_FAD"/>
    <property type="match status" value="1"/>
</dbReference>
<dbReference type="SUPFAM" id="SSF56176">
    <property type="entry name" value="FAD-binding/transporter-associated domain-like"/>
    <property type="match status" value="1"/>
</dbReference>
<dbReference type="Gene3D" id="3.40.462.20">
    <property type="match status" value="1"/>
</dbReference>
<dbReference type="RefSeq" id="WP_345488282.1">
    <property type="nucleotide sequence ID" value="NZ_BAAAWU010000001.1"/>
</dbReference>
<dbReference type="Proteomes" id="UP001589716">
    <property type="component" value="Unassembled WGS sequence"/>
</dbReference>
<evidence type="ECO:0000256" key="2">
    <source>
        <dbReference type="ARBA" id="ARBA00005466"/>
    </source>
</evidence>
<dbReference type="InterPro" id="IPR016169">
    <property type="entry name" value="FAD-bd_PCMH_sub2"/>
</dbReference>
<dbReference type="EMBL" id="JBHMCT010000008">
    <property type="protein sequence ID" value="MFB9555240.1"/>
    <property type="molecule type" value="Genomic_DNA"/>
</dbReference>
<dbReference type="PANTHER" id="PTHR42973">
    <property type="entry name" value="BINDING OXIDOREDUCTASE, PUTATIVE (AFU_ORTHOLOGUE AFUA_1G17690)-RELATED"/>
    <property type="match status" value="1"/>
</dbReference>
<sequence length="450" mass="46899">MSGAQTTDEQTADEQTADRITDEQAVDRQITGFQTAFPVRPDRVVRPTRPEEVGVAVRYAAEHGLTVAVQSTGHGRGGPVEGGLLIDTRRMDEVVVDPVARTARVAAGARWGQVIEAAAPHGLAPLNGSSPGVGVVGYLLGGGLGILGRTYGWAAGHVRALDLVTADGTAHALAPGDELFGAVLGGGHGLGVVTSVEIGLVPVARLYGGSVSFDGAVVDPAEVLRGYAAWARELPETLTSSLAALVYPDVPALPPHLRGRHVLSVRVAFTGEAAEGERLVAPLRAIGPALGDSLRELPYTDSHTIHADPDFPHAYWGDGILLDDLDEDALARVLRLTGPGAGRMAVVQLNHLGGALGAEAPVPNRDAYREAGWLVRALYPLDEEGVAPVGELHARVREALAPRTLGRAAGFVFGDRGRTEGLYDAGTAKRLAAVKGELDPANLFAGFAVR</sequence>
<keyword evidence="3" id="KW-0285">Flavoprotein</keyword>
<evidence type="ECO:0000313" key="9">
    <source>
        <dbReference type="Proteomes" id="UP001589716"/>
    </source>
</evidence>
<comment type="similarity">
    <text evidence="2">Belongs to the oxygen-dependent FAD-linked oxidoreductase family.</text>
</comment>
<comment type="caution">
    <text evidence="8">The sequence shown here is derived from an EMBL/GenBank/DDBJ whole genome shotgun (WGS) entry which is preliminary data.</text>
</comment>
<reference evidence="8 9" key="1">
    <citation type="submission" date="2024-09" db="EMBL/GenBank/DDBJ databases">
        <authorList>
            <person name="Sun Q."/>
            <person name="Mori K."/>
        </authorList>
    </citation>
    <scope>NUCLEOTIDE SEQUENCE [LARGE SCALE GENOMIC DNA]</scope>
    <source>
        <strain evidence="8 9">JCM 4414</strain>
    </source>
</reference>
<feature type="domain" description="FAD-binding PCMH-type" evidence="7">
    <location>
        <begin position="37"/>
        <end position="203"/>
    </location>
</feature>